<dbReference type="InterPro" id="IPR007278">
    <property type="entry name" value="DUF397"/>
</dbReference>
<dbReference type="Pfam" id="PF04149">
    <property type="entry name" value="DUF397"/>
    <property type="match status" value="1"/>
</dbReference>
<name>A0ABP3NTS7_9ACTN</name>
<sequence>MPTTPDLSTATWHKSSYSNNAGGECIEVADGVPGAISVRDSKNPDGPALIFPAGSWGTFIATLKTDWKS</sequence>
<gene>
    <name evidence="2" type="ORF">GCM10010390_60310</name>
</gene>
<evidence type="ECO:0000259" key="1">
    <source>
        <dbReference type="Pfam" id="PF04149"/>
    </source>
</evidence>
<dbReference type="RefSeq" id="WP_346160615.1">
    <property type="nucleotide sequence ID" value="NZ_BAAABZ010000059.1"/>
</dbReference>
<reference evidence="3" key="1">
    <citation type="journal article" date="2019" name="Int. J. Syst. Evol. Microbiol.">
        <title>The Global Catalogue of Microorganisms (GCM) 10K type strain sequencing project: providing services to taxonomists for standard genome sequencing and annotation.</title>
        <authorList>
            <consortium name="The Broad Institute Genomics Platform"/>
            <consortium name="The Broad Institute Genome Sequencing Center for Infectious Disease"/>
            <person name="Wu L."/>
            <person name="Ma J."/>
        </authorList>
    </citation>
    <scope>NUCLEOTIDE SEQUENCE [LARGE SCALE GENOMIC DNA]</scope>
    <source>
        <strain evidence="3">JCM 5052</strain>
    </source>
</reference>
<accession>A0ABP3NTS7</accession>
<feature type="domain" description="DUF397" evidence="1">
    <location>
        <begin position="10"/>
        <end position="64"/>
    </location>
</feature>
<evidence type="ECO:0000313" key="3">
    <source>
        <dbReference type="Proteomes" id="UP001501576"/>
    </source>
</evidence>
<evidence type="ECO:0000313" key="2">
    <source>
        <dbReference type="EMBL" id="GAA0550080.1"/>
    </source>
</evidence>
<organism evidence="2 3">
    <name type="scientific">Streptomyces mordarskii</name>
    <dbReference type="NCBI Taxonomy" id="1226758"/>
    <lineage>
        <taxon>Bacteria</taxon>
        <taxon>Bacillati</taxon>
        <taxon>Actinomycetota</taxon>
        <taxon>Actinomycetes</taxon>
        <taxon>Kitasatosporales</taxon>
        <taxon>Streptomycetaceae</taxon>
        <taxon>Streptomyces</taxon>
    </lineage>
</organism>
<protein>
    <recommendedName>
        <fullName evidence="1">DUF397 domain-containing protein</fullName>
    </recommendedName>
</protein>
<comment type="caution">
    <text evidence="2">The sequence shown here is derived from an EMBL/GenBank/DDBJ whole genome shotgun (WGS) entry which is preliminary data.</text>
</comment>
<proteinExistence type="predicted"/>
<keyword evidence="3" id="KW-1185">Reference proteome</keyword>
<dbReference type="EMBL" id="BAAABZ010000059">
    <property type="protein sequence ID" value="GAA0550080.1"/>
    <property type="molecule type" value="Genomic_DNA"/>
</dbReference>
<dbReference type="Proteomes" id="UP001501576">
    <property type="component" value="Unassembled WGS sequence"/>
</dbReference>